<protein>
    <submittedName>
        <fullName evidence="1">Uncharacterized protein</fullName>
    </submittedName>
</protein>
<dbReference type="EMBL" id="BGZK01001635">
    <property type="protein sequence ID" value="GBP83727.1"/>
    <property type="molecule type" value="Genomic_DNA"/>
</dbReference>
<evidence type="ECO:0000313" key="1">
    <source>
        <dbReference type="EMBL" id="GBP83727.1"/>
    </source>
</evidence>
<dbReference type="Proteomes" id="UP000299102">
    <property type="component" value="Unassembled WGS sequence"/>
</dbReference>
<organism evidence="1 2">
    <name type="scientific">Eumeta variegata</name>
    <name type="common">Bagworm moth</name>
    <name type="synonym">Eumeta japonica</name>
    <dbReference type="NCBI Taxonomy" id="151549"/>
    <lineage>
        <taxon>Eukaryota</taxon>
        <taxon>Metazoa</taxon>
        <taxon>Ecdysozoa</taxon>
        <taxon>Arthropoda</taxon>
        <taxon>Hexapoda</taxon>
        <taxon>Insecta</taxon>
        <taxon>Pterygota</taxon>
        <taxon>Neoptera</taxon>
        <taxon>Endopterygota</taxon>
        <taxon>Lepidoptera</taxon>
        <taxon>Glossata</taxon>
        <taxon>Ditrysia</taxon>
        <taxon>Tineoidea</taxon>
        <taxon>Psychidae</taxon>
        <taxon>Oiketicinae</taxon>
        <taxon>Eumeta</taxon>
    </lineage>
</organism>
<evidence type="ECO:0000313" key="2">
    <source>
        <dbReference type="Proteomes" id="UP000299102"/>
    </source>
</evidence>
<keyword evidence="2" id="KW-1185">Reference proteome</keyword>
<dbReference type="AlphaFoldDB" id="A0A4C1ZAT9"/>
<gene>
    <name evidence="1" type="ORF">EVAR_103604_1</name>
</gene>
<reference evidence="1 2" key="1">
    <citation type="journal article" date="2019" name="Commun. Biol.">
        <title>The bagworm genome reveals a unique fibroin gene that provides high tensile strength.</title>
        <authorList>
            <person name="Kono N."/>
            <person name="Nakamura H."/>
            <person name="Ohtoshi R."/>
            <person name="Tomita M."/>
            <person name="Numata K."/>
            <person name="Arakawa K."/>
        </authorList>
    </citation>
    <scope>NUCLEOTIDE SEQUENCE [LARGE SCALE GENOMIC DNA]</scope>
</reference>
<accession>A0A4C1ZAT9</accession>
<comment type="caution">
    <text evidence="1">The sequence shown here is derived from an EMBL/GenBank/DDBJ whole genome shotgun (WGS) entry which is preliminary data.</text>
</comment>
<name>A0A4C1ZAT9_EUMVA</name>
<proteinExistence type="predicted"/>
<sequence>MAYTVIAAEHHKNILFDYSEEKRILGIYYDYFLSDVCAGAGKCRVCERVRVRACVRACVRSCVRVYVRARVIMFFVVFRSD</sequence>